<evidence type="ECO:0000313" key="4">
    <source>
        <dbReference type="Proteomes" id="UP001590950"/>
    </source>
</evidence>
<organism evidence="3 4">
    <name type="scientific">Stereocaulon virgatum</name>
    <dbReference type="NCBI Taxonomy" id="373712"/>
    <lineage>
        <taxon>Eukaryota</taxon>
        <taxon>Fungi</taxon>
        <taxon>Dikarya</taxon>
        <taxon>Ascomycota</taxon>
        <taxon>Pezizomycotina</taxon>
        <taxon>Lecanoromycetes</taxon>
        <taxon>OSLEUM clade</taxon>
        <taxon>Lecanoromycetidae</taxon>
        <taxon>Lecanorales</taxon>
        <taxon>Lecanorineae</taxon>
        <taxon>Stereocaulaceae</taxon>
        <taxon>Stereocaulon</taxon>
    </lineage>
</organism>
<name>A0ABR4ANM4_9LECA</name>
<feature type="compositionally biased region" description="Basic and acidic residues" evidence="1">
    <location>
        <begin position="11"/>
        <end position="25"/>
    </location>
</feature>
<accession>A0ABR4ANM4</accession>
<feature type="region of interest" description="Disordered" evidence="1">
    <location>
        <begin position="6"/>
        <end position="25"/>
    </location>
</feature>
<feature type="transmembrane region" description="Helical" evidence="2">
    <location>
        <begin position="31"/>
        <end position="55"/>
    </location>
</feature>
<keyword evidence="4" id="KW-1185">Reference proteome</keyword>
<evidence type="ECO:0000256" key="2">
    <source>
        <dbReference type="SAM" id="Phobius"/>
    </source>
</evidence>
<keyword evidence="2" id="KW-0472">Membrane</keyword>
<proteinExistence type="predicted"/>
<protein>
    <submittedName>
        <fullName evidence="3">Uncharacterized protein</fullName>
    </submittedName>
</protein>
<keyword evidence="2" id="KW-1133">Transmembrane helix</keyword>
<keyword evidence="2" id="KW-0812">Transmembrane</keyword>
<gene>
    <name evidence="3" type="ORF">N7G274_001351</name>
</gene>
<sequence length="115" mass="12774">MTELCRSNCSKAEEASQSKPPRETPKGGFGYLSQILISIPIATNVLALAYTFYLLTYILTDFPARVNYIESGDPFYSSYISVSPLSSSHFFTLPRTLLQLSQSSSDRKVPTAMTF</sequence>
<reference evidence="3 4" key="1">
    <citation type="submission" date="2024-09" db="EMBL/GenBank/DDBJ databases">
        <title>Rethinking Asexuality: The Enigmatic Case of Functional Sexual Genes in Lepraria (Stereocaulaceae).</title>
        <authorList>
            <person name="Doellman M."/>
            <person name="Sun Y."/>
            <person name="Barcenas-Pena A."/>
            <person name="Lumbsch H.T."/>
            <person name="Grewe F."/>
        </authorList>
    </citation>
    <scope>NUCLEOTIDE SEQUENCE [LARGE SCALE GENOMIC DNA]</scope>
    <source>
        <strain evidence="3 4">Mercado 3170</strain>
    </source>
</reference>
<dbReference type="Proteomes" id="UP001590950">
    <property type="component" value="Unassembled WGS sequence"/>
</dbReference>
<evidence type="ECO:0000313" key="3">
    <source>
        <dbReference type="EMBL" id="KAL2047330.1"/>
    </source>
</evidence>
<dbReference type="EMBL" id="JBEFKJ010000003">
    <property type="protein sequence ID" value="KAL2047330.1"/>
    <property type="molecule type" value="Genomic_DNA"/>
</dbReference>
<evidence type="ECO:0000256" key="1">
    <source>
        <dbReference type="SAM" id="MobiDB-lite"/>
    </source>
</evidence>
<comment type="caution">
    <text evidence="3">The sequence shown here is derived from an EMBL/GenBank/DDBJ whole genome shotgun (WGS) entry which is preliminary data.</text>
</comment>